<feature type="binding site" evidence="10">
    <location>
        <position position="315"/>
    </location>
    <ligand>
        <name>Zn(2+)</name>
        <dbReference type="ChEBI" id="CHEBI:29105"/>
    </ligand>
</feature>
<evidence type="ECO:0000256" key="2">
    <source>
        <dbReference type="ARBA" id="ARBA00022741"/>
    </source>
</evidence>
<evidence type="ECO:0000256" key="7">
    <source>
        <dbReference type="ARBA" id="ARBA00023054"/>
    </source>
</evidence>
<evidence type="ECO:0000256" key="1">
    <source>
        <dbReference type="ARBA" id="ARBA00022723"/>
    </source>
</evidence>
<feature type="coiled-coil region" evidence="11">
    <location>
        <begin position="155"/>
        <end position="189"/>
    </location>
</feature>
<evidence type="ECO:0000313" key="13">
    <source>
        <dbReference type="EMBL" id="MCP2175905.1"/>
    </source>
</evidence>
<evidence type="ECO:0000256" key="5">
    <source>
        <dbReference type="ARBA" id="ARBA00022833"/>
    </source>
</evidence>
<evidence type="ECO:0000256" key="8">
    <source>
        <dbReference type="ARBA" id="ARBA00023204"/>
    </source>
</evidence>
<dbReference type="SUPFAM" id="SSF75712">
    <property type="entry name" value="Rad50 coiled-coil Zn hook"/>
    <property type="match status" value="1"/>
</dbReference>
<dbReference type="Proteomes" id="UP001206895">
    <property type="component" value="Unassembled WGS sequence"/>
</dbReference>
<dbReference type="InterPro" id="IPR013134">
    <property type="entry name" value="Zn_hook_RAD50"/>
</dbReference>
<dbReference type="PROSITE" id="PS51131">
    <property type="entry name" value="ZN_HOOK"/>
    <property type="match status" value="1"/>
</dbReference>
<evidence type="ECO:0000256" key="3">
    <source>
        <dbReference type="ARBA" id="ARBA00022763"/>
    </source>
</evidence>
<keyword evidence="6" id="KW-0067">ATP-binding</keyword>
<evidence type="ECO:0000256" key="4">
    <source>
        <dbReference type="ARBA" id="ARBA00022801"/>
    </source>
</evidence>
<keyword evidence="14" id="KW-1185">Reference proteome</keyword>
<dbReference type="PANTHER" id="PTHR32182:SF22">
    <property type="entry name" value="ATP-DEPENDENT ENDONUCLEASE, OLD FAMILY-RELATED"/>
    <property type="match status" value="1"/>
</dbReference>
<keyword evidence="8" id="KW-0234">DNA repair</keyword>
<dbReference type="EMBL" id="JAMTCJ010000002">
    <property type="protein sequence ID" value="MCP2175905.1"/>
    <property type="molecule type" value="Genomic_DNA"/>
</dbReference>
<dbReference type="PANTHER" id="PTHR32182">
    <property type="entry name" value="DNA REPLICATION AND REPAIR PROTEIN RECF"/>
    <property type="match status" value="1"/>
</dbReference>
<dbReference type="Gene3D" id="1.10.287.510">
    <property type="entry name" value="Helix hairpin bin"/>
    <property type="match status" value="1"/>
</dbReference>
<keyword evidence="9" id="KW-0742">SOS response</keyword>
<proteinExistence type="predicted"/>
<keyword evidence="2" id="KW-0547">Nucleotide-binding</keyword>
<comment type="caution">
    <text evidence="13">The sequence shown here is derived from an EMBL/GenBank/DDBJ whole genome shotgun (WGS) entry which is preliminary data.</text>
</comment>
<evidence type="ECO:0000256" key="10">
    <source>
        <dbReference type="PROSITE-ProRule" id="PRU00471"/>
    </source>
</evidence>
<evidence type="ECO:0000256" key="6">
    <source>
        <dbReference type="ARBA" id="ARBA00022840"/>
    </source>
</evidence>
<evidence type="ECO:0000259" key="12">
    <source>
        <dbReference type="PROSITE" id="PS51131"/>
    </source>
</evidence>
<keyword evidence="1 10" id="KW-0479">Metal-binding</keyword>
<dbReference type="Pfam" id="PF13476">
    <property type="entry name" value="AAA_23"/>
    <property type="match status" value="1"/>
</dbReference>
<dbReference type="Gene3D" id="3.40.50.300">
    <property type="entry name" value="P-loop containing nucleotide triphosphate hydrolases"/>
    <property type="match status" value="2"/>
</dbReference>
<feature type="binding site" evidence="10">
    <location>
        <position position="312"/>
    </location>
    <ligand>
        <name>Zn(2+)</name>
        <dbReference type="ChEBI" id="CHEBI:29105"/>
    </ligand>
</feature>
<dbReference type="InterPro" id="IPR038729">
    <property type="entry name" value="Rad50/SbcC_AAA"/>
</dbReference>
<feature type="domain" description="Zinc-hook" evidence="12">
    <location>
        <begin position="266"/>
        <end position="364"/>
    </location>
</feature>
<accession>A0ABT1HFY9</accession>
<evidence type="ECO:0000313" key="14">
    <source>
        <dbReference type="Proteomes" id="UP001206895"/>
    </source>
</evidence>
<reference evidence="13 14" key="1">
    <citation type="submission" date="2022-06" db="EMBL/GenBank/DDBJ databases">
        <title>Genomic Encyclopedia of Archaeal and Bacterial Type Strains, Phase II (KMG-II): from individual species to whole genera.</title>
        <authorList>
            <person name="Goeker M."/>
        </authorList>
    </citation>
    <scope>NUCLEOTIDE SEQUENCE [LARGE SCALE GENOMIC DNA]</scope>
    <source>
        <strain evidence="13 14">DSM 44693</strain>
    </source>
</reference>
<protein>
    <submittedName>
        <fullName evidence="13">AAA domain-containing protein</fullName>
    </submittedName>
</protein>
<keyword evidence="3" id="KW-0227">DNA damage</keyword>
<keyword evidence="4" id="KW-0378">Hydrolase</keyword>
<keyword evidence="7 11" id="KW-0175">Coiled coil</keyword>
<sequence length="603" mass="66461">MIRTLKLRNWRNYQDVSLNLDTGTTFVVASNGIGKTSLVEAARWALFGTAPSSGSPVRVGADQAVAVVELVLPTDQVLTIERVAGAKRVRPASGKPTIHLDGALIDEDAFNALLRQVYGTEPDFLARLTMPAASRDQESPRGLGLEDHLGRYFGVEGLQRAVELLDAEIKSTEKQIRQLKNANAASAHRLADLAKASAAAAESTKLAAIRHKAADDVLKQTDKQLRAERERSEWQSRYDRWVKESTDVAAEVALTLNHDVRLLDIETTLESRSEEFSQTVQAARVEIAVRESRAEGIRANQERLEDSHDKDCPVCRRPLDGDTVALANQTSNDELHALSMEIEAFRTEISNALDQRQHLLSVLQKWRQIASPGTEPALPDSPSASPADMGLAQASLDQTLEELITARAEQTNTVRQLDEARVADDAMKQLHMLFGNEASLRVALQTTEATLDELLAQTIQPLASEVDQRWKTLFPDRGNITTHSDGSITRNINGHNLPYDSFSTGESMGATIVLKLLVAQMATLADFCWFDEPLEHLDPDVRRQVANILARASDGAGQLRQILVTTYEEPLARRIHERSPEQVHLIDVRQAPAARVAPTRPAV</sequence>
<dbReference type="InterPro" id="IPR027417">
    <property type="entry name" value="P-loop_NTPase"/>
</dbReference>
<organism evidence="13 14">
    <name type="scientific">Williamsia maris</name>
    <dbReference type="NCBI Taxonomy" id="72806"/>
    <lineage>
        <taxon>Bacteria</taxon>
        <taxon>Bacillati</taxon>
        <taxon>Actinomycetota</taxon>
        <taxon>Actinomycetes</taxon>
        <taxon>Mycobacteriales</taxon>
        <taxon>Nocardiaceae</taxon>
        <taxon>Williamsia</taxon>
    </lineage>
</organism>
<evidence type="ECO:0000256" key="11">
    <source>
        <dbReference type="SAM" id="Coils"/>
    </source>
</evidence>
<name>A0ABT1HFY9_9NOCA</name>
<evidence type="ECO:0000256" key="9">
    <source>
        <dbReference type="ARBA" id="ARBA00023236"/>
    </source>
</evidence>
<keyword evidence="5 10" id="KW-0862">Zinc</keyword>
<dbReference type="SUPFAM" id="SSF52540">
    <property type="entry name" value="P-loop containing nucleoside triphosphate hydrolases"/>
    <property type="match status" value="1"/>
</dbReference>
<gene>
    <name evidence="13" type="ORF">LX13_001724</name>
</gene>